<organism evidence="2 3">
    <name type="scientific">Tuber aestivum</name>
    <name type="common">summer truffle</name>
    <dbReference type="NCBI Taxonomy" id="59557"/>
    <lineage>
        <taxon>Eukaryota</taxon>
        <taxon>Fungi</taxon>
        <taxon>Dikarya</taxon>
        <taxon>Ascomycota</taxon>
        <taxon>Pezizomycotina</taxon>
        <taxon>Pezizomycetes</taxon>
        <taxon>Pezizales</taxon>
        <taxon>Tuberaceae</taxon>
        <taxon>Tuber</taxon>
    </lineage>
</organism>
<gene>
    <name evidence="2" type="ORF">GSTUAT00003887001</name>
</gene>
<dbReference type="Proteomes" id="UP001412239">
    <property type="component" value="Unassembled WGS sequence"/>
</dbReference>
<dbReference type="AlphaFoldDB" id="A0A292PZQ6"/>
<proteinExistence type="predicted"/>
<accession>A0A292PZQ6</accession>
<sequence>MTLSPMGKSHLNISTSEPSTVGGGFCSRDRTPIASAAKTPMFSGNKGSAPHPEDWREREAIIPLYGVPTPTAGVYPSHTRSASTVLEYSSTNQNTSNQVTSGADPDHLHSSTGTVWAGYGKSSPPLAAGRDLCEKRGERLVGTEWRFRERLYPGMVLRCPRARTHV</sequence>
<dbReference type="EMBL" id="LN891007">
    <property type="protein sequence ID" value="CUS11973.1"/>
    <property type="molecule type" value="Genomic_DNA"/>
</dbReference>
<keyword evidence="3" id="KW-1185">Reference proteome</keyword>
<reference evidence="2" key="1">
    <citation type="submission" date="2015-10" db="EMBL/GenBank/DDBJ databases">
        <authorList>
            <person name="Regsiter A."/>
            <person name="william w."/>
        </authorList>
    </citation>
    <scope>NUCLEOTIDE SEQUENCE</scope>
    <source>
        <strain evidence="2">Montdore</strain>
    </source>
</reference>
<evidence type="ECO:0000256" key="1">
    <source>
        <dbReference type="SAM" id="MobiDB-lite"/>
    </source>
</evidence>
<name>A0A292PZQ6_9PEZI</name>
<feature type="region of interest" description="Disordered" evidence="1">
    <location>
        <begin position="1"/>
        <end position="24"/>
    </location>
</feature>
<evidence type="ECO:0000313" key="2">
    <source>
        <dbReference type="EMBL" id="CUS11973.1"/>
    </source>
</evidence>
<protein>
    <submittedName>
        <fullName evidence="2">Uncharacterized protein</fullName>
    </submittedName>
</protein>
<evidence type="ECO:0000313" key="3">
    <source>
        <dbReference type="Proteomes" id="UP001412239"/>
    </source>
</evidence>